<evidence type="ECO:0000313" key="4">
    <source>
        <dbReference type="EMBL" id="VTP73528.1"/>
    </source>
</evidence>
<gene>
    <name evidence="4" type="primary">glk_1</name>
    <name evidence="4" type="ORF">NCTC13032_05289</name>
</gene>
<protein>
    <submittedName>
        <fullName evidence="4">Glucokinase</fullName>
        <ecNumber evidence="4">2.7.1.2</ecNumber>
    </submittedName>
</protein>
<dbReference type="AlphaFoldDB" id="A0A4U9I7U6"/>
<dbReference type="EMBL" id="LR590464">
    <property type="protein sequence ID" value="VTP73528.1"/>
    <property type="molecule type" value="Genomic_DNA"/>
</dbReference>
<comment type="similarity">
    <text evidence="3">Belongs to the bacterial glucokinase family.</text>
</comment>
<reference evidence="4 5" key="1">
    <citation type="submission" date="2019-05" db="EMBL/GenBank/DDBJ databases">
        <authorList>
            <consortium name="Pathogen Informatics"/>
        </authorList>
    </citation>
    <scope>NUCLEOTIDE SEQUENCE [LARGE SCALE GENOMIC DNA]</scope>
    <source>
        <strain evidence="4 5">NCTC13032</strain>
    </source>
</reference>
<dbReference type="Proteomes" id="UP000310719">
    <property type="component" value="Chromosome"/>
</dbReference>
<name>A0A4U9I7U6_9ENTR</name>
<evidence type="ECO:0000256" key="2">
    <source>
        <dbReference type="ARBA" id="ARBA00022777"/>
    </source>
</evidence>
<dbReference type="EC" id="2.7.1.2" evidence="4"/>
<organism evidence="4 5">
    <name type="scientific">Leclercia adecarboxylata</name>
    <dbReference type="NCBI Taxonomy" id="83655"/>
    <lineage>
        <taxon>Bacteria</taxon>
        <taxon>Pseudomonadati</taxon>
        <taxon>Pseudomonadota</taxon>
        <taxon>Gammaproteobacteria</taxon>
        <taxon>Enterobacterales</taxon>
        <taxon>Enterobacteriaceae</taxon>
        <taxon>Leclercia</taxon>
    </lineage>
</organism>
<evidence type="ECO:0000313" key="5">
    <source>
        <dbReference type="Proteomes" id="UP000310719"/>
    </source>
</evidence>
<dbReference type="InterPro" id="IPR003836">
    <property type="entry name" value="Glucokinase"/>
</dbReference>
<dbReference type="GO" id="GO:0004340">
    <property type="term" value="F:glucokinase activity"/>
    <property type="evidence" value="ECO:0007669"/>
    <property type="project" value="UniProtKB-EC"/>
</dbReference>
<dbReference type="Pfam" id="PF02685">
    <property type="entry name" value="Glucokinase"/>
    <property type="match status" value="1"/>
</dbReference>
<evidence type="ECO:0000256" key="3">
    <source>
        <dbReference type="RuleBase" id="RU004046"/>
    </source>
</evidence>
<dbReference type="GO" id="GO:0006096">
    <property type="term" value="P:glycolytic process"/>
    <property type="evidence" value="ECO:0007669"/>
    <property type="project" value="InterPro"/>
</dbReference>
<accession>A0A4U9I7U6</accession>
<sequence length="90" mass="9716">MGLEDKGRFRDYVQDIPVYLIVHDNPGLLGAGSASASDSGPGCFNPSTPVKCRSPGFLLQVHQLAKLFHLAATHRHLKIQILQPQNIGVG</sequence>
<dbReference type="GO" id="GO:0005536">
    <property type="term" value="F:D-glucose binding"/>
    <property type="evidence" value="ECO:0007669"/>
    <property type="project" value="InterPro"/>
</dbReference>
<keyword evidence="1 4" id="KW-0808">Transferase</keyword>
<evidence type="ECO:0000256" key="1">
    <source>
        <dbReference type="ARBA" id="ARBA00022679"/>
    </source>
</evidence>
<proteinExistence type="inferred from homology"/>
<dbReference type="GO" id="GO:0005524">
    <property type="term" value="F:ATP binding"/>
    <property type="evidence" value="ECO:0007669"/>
    <property type="project" value="InterPro"/>
</dbReference>
<keyword evidence="2 4" id="KW-0418">Kinase</keyword>